<dbReference type="AlphaFoldDB" id="F8NJ80"/>
<gene>
    <name evidence="2" type="ORF">SERLADRAFT_378624</name>
</gene>
<dbReference type="OrthoDB" id="2850836at2759"/>
<dbReference type="GeneID" id="18810776"/>
<evidence type="ECO:0000256" key="1">
    <source>
        <dbReference type="SAM" id="MobiDB-lite"/>
    </source>
</evidence>
<proteinExistence type="predicted"/>
<feature type="compositionally biased region" description="Basic and acidic residues" evidence="1">
    <location>
        <begin position="59"/>
        <end position="73"/>
    </location>
</feature>
<accession>F8NJ80</accession>
<feature type="region of interest" description="Disordered" evidence="1">
    <location>
        <begin position="1"/>
        <end position="73"/>
    </location>
</feature>
<dbReference type="RefSeq" id="XP_007313806.1">
    <property type="nucleotide sequence ID" value="XM_007313744.1"/>
</dbReference>
<feature type="non-terminal residue" evidence="2">
    <location>
        <position position="1"/>
    </location>
</feature>
<dbReference type="EMBL" id="GL945429">
    <property type="protein sequence ID" value="EGO29564.1"/>
    <property type="molecule type" value="Genomic_DNA"/>
</dbReference>
<name>F8NJ80_SERL9</name>
<feature type="compositionally biased region" description="Basic and acidic residues" evidence="1">
    <location>
        <begin position="1"/>
        <end position="12"/>
    </location>
</feature>
<dbReference type="Proteomes" id="UP000008064">
    <property type="component" value="Unassembled WGS sequence"/>
</dbReference>
<reference evidence="2" key="1">
    <citation type="submission" date="2011-04" db="EMBL/GenBank/DDBJ databases">
        <title>Evolution of plant cell wall degrading machinery underlies the functional diversity of forest fungi.</title>
        <authorList>
            <consortium name="US DOE Joint Genome Institute (JGI-PGF)"/>
            <person name="Eastwood D.C."/>
            <person name="Floudas D."/>
            <person name="Binder M."/>
            <person name="Majcherczyk A."/>
            <person name="Schneider P."/>
            <person name="Aerts A."/>
            <person name="Asiegbu F.O."/>
            <person name="Baker S.E."/>
            <person name="Barry K."/>
            <person name="Bendiksby M."/>
            <person name="Blumentritt M."/>
            <person name="Coutinho P.M."/>
            <person name="Cullen D."/>
            <person name="Cullen D."/>
            <person name="Gathman A."/>
            <person name="Goodell B."/>
            <person name="Henrissat B."/>
            <person name="Ihrmark K."/>
            <person name="Kauserud H."/>
            <person name="Kohler A."/>
            <person name="LaButti K."/>
            <person name="Lapidus A."/>
            <person name="Lavin J.L."/>
            <person name="Lee Y.-H."/>
            <person name="Lindquist E."/>
            <person name="Lilly W."/>
            <person name="Lucas S."/>
            <person name="Morin E."/>
            <person name="Murat C."/>
            <person name="Oguiza J.A."/>
            <person name="Park J."/>
            <person name="Pisabarro A.G."/>
            <person name="Riley R."/>
            <person name="Rosling A."/>
            <person name="Salamov A."/>
            <person name="Schmidt O."/>
            <person name="Schmutz J."/>
            <person name="Skrede I."/>
            <person name="Stenlid J."/>
            <person name="Wiebenga A."/>
            <person name="Xie X."/>
            <person name="Kues U."/>
            <person name="Hibbett D.S."/>
            <person name="Hoffmeister D."/>
            <person name="Hogberg N."/>
            <person name="Martin F."/>
            <person name="Grigoriev I.V."/>
            <person name="Watkinson S.C."/>
        </authorList>
    </citation>
    <scope>NUCLEOTIDE SEQUENCE</scope>
    <source>
        <strain evidence="2">S7.9</strain>
    </source>
</reference>
<sequence>ERKQNKAERADRAVPSAPQSKSGGSPDPNVSPAPTGEPTPQRTRKDDGRVYTKAAKYVDNYDSHKPKNPEDKK</sequence>
<evidence type="ECO:0000313" key="2">
    <source>
        <dbReference type="EMBL" id="EGO29564.1"/>
    </source>
</evidence>
<dbReference type="HOGENOM" id="CLU_2711788_0_0_1"/>
<protein>
    <submittedName>
        <fullName evidence="2">Uncharacterized protein</fullName>
    </submittedName>
</protein>
<dbReference type="KEGG" id="sla:SERLADRAFT_378624"/>
<organism>
    <name type="scientific">Serpula lacrymans var. lacrymans (strain S7.9)</name>
    <name type="common">Dry rot fungus</name>
    <dbReference type="NCBI Taxonomy" id="578457"/>
    <lineage>
        <taxon>Eukaryota</taxon>
        <taxon>Fungi</taxon>
        <taxon>Dikarya</taxon>
        <taxon>Basidiomycota</taxon>
        <taxon>Agaricomycotina</taxon>
        <taxon>Agaricomycetes</taxon>
        <taxon>Agaricomycetidae</taxon>
        <taxon>Boletales</taxon>
        <taxon>Coniophorineae</taxon>
        <taxon>Serpulaceae</taxon>
        <taxon>Serpula</taxon>
    </lineage>
</organism>